<organism evidence="2 3">
    <name type="scientific">Gnathostoma spinigerum</name>
    <dbReference type="NCBI Taxonomy" id="75299"/>
    <lineage>
        <taxon>Eukaryota</taxon>
        <taxon>Metazoa</taxon>
        <taxon>Ecdysozoa</taxon>
        <taxon>Nematoda</taxon>
        <taxon>Chromadorea</taxon>
        <taxon>Rhabditida</taxon>
        <taxon>Spirurina</taxon>
        <taxon>Gnathostomatomorpha</taxon>
        <taxon>Gnathostomatoidea</taxon>
        <taxon>Gnathostomatidae</taxon>
        <taxon>Gnathostoma</taxon>
    </lineage>
</organism>
<protein>
    <submittedName>
        <fullName evidence="2">Uncharacterized protein</fullName>
    </submittedName>
</protein>
<sequence length="227" mass="26292">MGLKGKVRRLKSSPFVSFDGNLSDVDESESQTVPRLNMSHGFMREIIRNQVDRDEYDRLMNEKKMEFIRSGKPSRPKYVPNLYIPPHLRANDTQQRKDNCFTEMNGARNNIASLATTLADENSDLRQNIRRRLKDQIFKRNGDLETNSGGKDFSYNSYRITDPFLDRRPLFRLTLSDDFGDVYERIIYAHENSGRLAKLISRELGLGDSECRSLRNCIEGAQERCLS</sequence>
<dbReference type="PANTHER" id="PTHR34256:SF1">
    <property type="entry name" value="UPF0561 PROTEIN C2ORF68"/>
    <property type="match status" value="1"/>
</dbReference>
<gene>
    <name evidence="2" type="ORF">AB6A40_000084</name>
</gene>
<dbReference type="InterPro" id="IPR018888">
    <property type="entry name" value="UPF0561"/>
</dbReference>
<dbReference type="Pfam" id="PF10573">
    <property type="entry name" value="UPF0561"/>
    <property type="match status" value="1"/>
</dbReference>
<name>A0ABD6E2D1_9BILA</name>
<reference evidence="2 3" key="1">
    <citation type="submission" date="2024-08" db="EMBL/GenBank/DDBJ databases">
        <title>Gnathostoma spinigerum genome.</title>
        <authorList>
            <person name="Gonzalez-Bertolin B."/>
            <person name="Monzon S."/>
            <person name="Zaballos A."/>
            <person name="Jimenez P."/>
            <person name="Dekumyoy P."/>
            <person name="Varona S."/>
            <person name="Cuesta I."/>
            <person name="Sumanam S."/>
            <person name="Adisakwattana P."/>
            <person name="Gasser R.B."/>
            <person name="Hernandez-Gonzalez A."/>
            <person name="Young N.D."/>
            <person name="Perteguer M.J."/>
        </authorList>
    </citation>
    <scope>NUCLEOTIDE SEQUENCE [LARGE SCALE GENOMIC DNA]</scope>
    <source>
        <strain evidence="2">AL3</strain>
        <tissue evidence="2">Liver</tissue>
    </source>
</reference>
<proteinExistence type="inferred from homology"/>
<dbReference type="EMBL" id="JBGFUD010000017">
    <property type="protein sequence ID" value="MFH4973375.1"/>
    <property type="molecule type" value="Genomic_DNA"/>
</dbReference>
<accession>A0ABD6E2D1</accession>
<keyword evidence="3" id="KW-1185">Reference proteome</keyword>
<comment type="similarity">
    <text evidence="1">Belongs to the UPF0561 family.</text>
</comment>
<dbReference type="AlphaFoldDB" id="A0ABD6E2D1"/>
<evidence type="ECO:0000256" key="1">
    <source>
        <dbReference type="ARBA" id="ARBA00006905"/>
    </source>
</evidence>
<evidence type="ECO:0000313" key="3">
    <source>
        <dbReference type="Proteomes" id="UP001608902"/>
    </source>
</evidence>
<dbReference type="PANTHER" id="PTHR34256">
    <property type="entry name" value="UPF0561 PROTEIN C2ORF68"/>
    <property type="match status" value="1"/>
</dbReference>
<dbReference type="Proteomes" id="UP001608902">
    <property type="component" value="Unassembled WGS sequence"/>
</dbReference>
<evidence type="ECO:0000313" key="2">
    <source>
        <dbReference type="EMBL" id="MFH4973375.1"/>
    </source>
</evidence>
<comment type="caution">
    <text evidence="2">The sequence shown here is derived from an EMBL/GenBank/DDBJ whole genome shotgun (WGS) entry which is preliminary data.</text>
</comment>